<dbReference type="AlphaFoldDB" id="A0A6M0RV98"/>
<comment type="caution">
    <text evidence="2">The sequence shown here is derived from an EMBL/GenBank/DDBJ whole genome shotgun (WGS) entry which is preliminary data.</text>
</comment>
<evidence type="ECO:0000313" key="2">
    <source>
        <dbReference type="EMBL" id="NEZ60148.1"/>
    </source>
</evidence>
<feature type="region of interest" description="Disordered" evidence="1">
    <location>
        <begin position="403"/>
        <end position="423"/>
    </location>
</feature>
<gene>
    <name evidence="2" type="ORF">DXZ20_31785</name>
</gene>
<organism evidence="2 3">
    <name type="scientific">Adonisia turfae CCMR0081</name>
    <dbReference type="NCBI Taxonomy" id="2292702"/>
    <lineage>
        <taxon>Bacteria</taxon>
        <taxon>Bacillati</taxon>
        <taxon>Cyanobacteriota</taxon>
        <taxon>Adonisia</taxon>
        <taxon>Adonisia turfae</taxon>
    </lineage>
</organism>
<evidence type="ECO:0000313" key="3">
    <source>
        <dbReference type="Proteomes" id="UP000481033"/>
    </source>
</evidence>
<feature type="compositionally biased region" description="Gly residues" evidence="1">
    <location>
        <begin position="405"/>
        <end position="423"/>
    </location>
</feature>
<protein>
    <submittedName>
        <fullName evidence="2">Uncharacterized protein</fullName>
    </submittedName>
</protein>
<accession>A0A6M0RV98</accession>
<sequence>MRPRALWSRWQDAGVLVGVRFANQTRYAVIDIDAGGDYHNAESLDKIREALETIGIVRTILTRSSWSGGWHLYCPLPASVSTFNLACTLKHALEAQGIKVKPGHCETFPNIKPYARKWEVTEYNGHRLPLQPGSGSCLMDHNLAPTAGDLERFFWQWDFCMQAQDLSLLQSALEQGRELQRKRRRSVAGKVELWADDLRREIDLGWTGQGQTNGILKAIACYGRVFEGLADDELWTYVEQMAVTRDGYHEWCRHQGAIAKKSRAWARWATRFWWPIGSQPTTTAVSTIQNLNDERQLDARKRISQAITYLAKRGELLEGVTARMTQLCKLAQTSAQTLYKNLALWHPDHWCVMPDSERDQPRSQASKEPLSDSAKSLVSEGLHTFGGLLRCVPVTDAQKNLYPRGAGGGSGGGEGFSTGLQGC</sequence>
<evidence type="ECO:0000256" key="1">
    <source>
        <dbReference type="SAM" id="MobiDB-lite"/>
    </source>
</evidence>
<dbReference type="EMBL" id="QXHD01000004">
    <property type="protein sequence ID" value="NEZ60148.1"/>
    <property type="molecule type" value="Genomic_DNA"/>
</dbReference>
<dbReference type="Proteomes" id="UP000481033">
    <property type="component" value="Unassembled WGS sequence"/>
</dbReference>
<name>A0A6M0RV98_9CYAN</name>
<dbReference type="RefSeq" id="WP_163702811.1">
    <property type="nucleotide sequence ID" value="NZ_QXHD01000004.1"/>
</dbReference>
<proteinExistence type="predicted"/>
<keyword evidence="3" id="KW-1185">Reference proteome</keyword>
<reference evidence="2 3" key="1">
    <citation type="journal article" date="2020" name="Microb. Ecol.">
        <title>Ecogenomics of the Marine Benthic Filamentous Cyanobacterium Adonisia.</title>
        <authorList>
            <person name="Walter J.M."/>
            <person name="Coutinho F.H."/>
            <person name="Leomil L."/>
            <person name="Hargreaves P.I."/>
            <person name="Campeao M.E."/>
            <person name="Vieira V.V."/>
            <person name="Silva B.S."/>
            <person name="Fistarol G.O."/>
            <person name="Salomon P.S."/>
            <person name="Sawabe T."/>
            <person name="Mino S."/>
            <person name="Hosokawa M."/>
            <person name="Miyashita H."/>
            <person name="Maruyama F."/>
            <person name="van Verk M.C."/>
            <person name="Dutilh B.E."/>
            <person name="Thompson C.C."/>
            <person name="Thompson F.L."/>
        </authorList>
    </citation>
    <scope>NUCLEOTIDE SEQUENCE [LARGE SCALE GENOMIC DNA]</scope>
    <source>
        <strain evidence="2 3">CCMR0081</strain>
    </source>
</reference>